<evidence type="ECO:0000313" key="1">
    <source>
        <dbReference type="EMBL" id="CAF4308198.1"/>
    </source>
</evidence>
<proteinExistence type="predicted"/>
<evidence type="ECO:0000313" key="2">
    <source>
        <dbReference type="Proteomes" id="UP000663868"/>
    </source>
</evidence>
<dbReference type="GO" id="GO:0030145">
    <property type="term" value="F:manganese ion binding"/>
    <property type="evidence" value="ECO:0007669"/>
    <property type="project" value="InterPro"/>
</dbReference>
<feature type="non-terminal residue" evidence="1">
    <location>
        <position position="28"/>
    </location>
</feature>
<dbReference type="Proteomes" id="UP000663868">
    <property type="component" value="Unassembled WGS sequence"/>
</dbReference>
<dbReference type="SUPFAM" id="SSF51182">
    <property type="entry name" value="RmlC-like cupins"/>
    <property type="match status" value="1"/>
</dbReference>
<dbReference type="InterPro" id="IPR011051">
    <property type="entry name" value="RmlC_Cupin_sf"/>
</dbReference>
<reference evidence="1" key="1">
    <citation type="submission" date="2021-02" db="EMBL/GenBank/DDBJ databases">
        <authorList>
            <person name="Nowell W R."/>
        </authorList>
    </citation>
    <scope>NUCLEOTIDE SEQUENCE</scope>
</reference>
<gene>
    <name evidence="1" type="ORF">KXQ929_LOCUS45922</name>
</gene>
<organism evidence="1 2">
    <name type="scientific">Adineta steineri</name>
    <dbReference type="NCBI Taxonomy" id="433720"/>
    <lineage>
        <taxon>Eukaryota</taxon>
        <taxon>Metazoa</taxon>
        <taxon>Spiralia</taxon>
        <taxon>Gnathifera</taxon>
        <taxon>Rotifera</taxon>
        <taxon>Eurotatoria</taxon>
        <taxon>Bdelloidea</taxon>
        <taxon>Adinetida</taxon>
        <taxon>Adinetidae</taxon>
        <taxon>Adineta</taxon>
    </lineage>
</organism>
<dbReference type="AlphaFoldDB" id="A0A820I8T7"/>
<dbReference type="InterPro" id="IPR019780">
    <property type="entry name" value="Germin_Mn-BS"/>
</dbReference>
<comment type="caution">
    <text evidence="1">The sequence shown here is derived from an EMBL/GenBank/DDBJ whole genome shotgun (WGS) entry which is preliminary data.</text>
</comment>
<dbReference type="Gene3D" id="2.60.120.10">
    <property type="entry name" value="Jelly Rolls"/>
    <property type="match status" value="1"/>
</dbReference>
<protein>
    <submittedName>
        <fullName evidence="1">Uncharacterized protein</fullName>
    </submittedName>
</protein>
<dbReference type="EMBL" id="CAJOBB010014723">
    <property type="protein sequence ID" value="CAF4308198.1"/>
    <property type="molecule type" value="Genomic_DNA"/>
</dbReference>
<sequence length="28" mass="3278">MAILTLKVGGIRQPHWHPFAWELNYVIS</sequence>
<dbReference type="PROSITE" id="PS00725">
    <property type="entry name" value="GERMIN"/>
    <property type="match status" value="1"/>
</dbReference>
<accession>A0A820I8T7</accession>
<dbReference type="InterPro" id="IPR014710">
    <property type="entry name" value="RmlC-like_jellyroll"/>
</dbReference>
<name>A0A820I8T7_9BILA</name>